<dbReference type="GO" id="GO:0005524">
    <property type="term" value="F:ATP binding"/>
    <property type="evidence" value="ECO:0007669"/>
    <property type="project" value="InterPro"/>
</dbReference>
<dbReference type="InterPro" id="IPR014001">
    <property type="entry name" value="Helicase_ATP-bd"/>
</dbReference>
<organism evidence="2 3">
    <name type="scientific">Agrobacterium phage Atu_ph07</name>
    <dbReference type="NCBI Taxonomy" id="2024264"/>
    <lineage>
        <taxon>Viruses</taxon>
        <taxon>Duplodnaviria</taxon>
        <taxon>Heunggongvirae</taxon>
        <taxon>Uroviricota</taxon>
        <taxon>Caudoviricetes</taxon>
        <taxon>Polybotosvirus</taxon>
        <taxon>Polybotosvirus Atuph07</taxon>
    </lineage>
</organism>
<feature type="domain" description="Helicase ATP-binding" evidence="1">
    <location>
        <begin position="1"/>
        <end position="151"/>
    </location>
</feature>
<evidence type="ECO:0000313" key="2">
    <source>
        <dbReference type="EMBL" id="AUZ94973.1"/>
    </source>
</evidence>
<dbReference type="KEGG" id="vg:40088194"/>
<protein>
    <recommendedName>
        <fullName evidence="1">Helicase ATP-binding domain-containing protein</fullName>
    </recommendedName>
</protein>
<dbReference type="GO" id="GO:0003676">
    <property type="term" value="F:nucleic acid binding"/>
    <property type="evidence" value="ECO:0007669"/>
    <property type="project" value="InterPro"/>
</dbReference>
<name>A0A2L0UZL6_9CAUD</name>
<proteinExistence type="predicted"/>
<accession>A0A2L0UZL6</accession>
<dbReference type="InterPro" id="IPR011545">
    <property type="entry name" value="DEAD/DEAH_box_helicase_dom"/>
</dbReference>
<evidence type="ECO:0000259" key="1">
    <source>
        <dbReference type="PROSITE" id="PS51192"/>
    </source>
</evidence>
<dbReference type="PROSITE" id="PS51192">
    <property type="entry name" value="HELICASE_ATP_BIND_1"/>
    <property type="match status" value="1"/>
</dbReference>
<dbReference type="Pfam" id="PF00270">
    <property type="entry name" value="DEAD"/>
    <property type="match status" value="1"/>
</dbReference>
<dbReference type="InterPro" id="IPR027417">
    <property type="entry name" value="P-loop_NTPase"/>
</dbReference>
<dbReference type="Proteomes" id="UP000223025">
    <property type="component" value="Segment"/>
</dbReference>
<dbReference type="EMBL" id="MF403008">
    <property type="protein sequence ID" value="AUZ94973.1"/>
    <property type="molecule type" value="Genomic_DNA"/>
</dbReference>
<dbReference type="Gene3D" id="3.40.50.300">
    <property type="entry name" value="P-loop containing nucleotide triphosphate hydrolases"/>
    <property type="match status" value="1"/>
</dbReference>
<keyword evidence="3" id="KW-1185">Reference proteome</keyword>
<dbReference type="RefSeq" id="YP_009611856.1">
    <property type="nucleotide sequence ID" value="NC_042013.1"/>
</dbReference>
<sequence length="762" mass="87182">MTKIYYVDGHAGSGKTLQTSHWVVEQACKFNKKIVIATPTTLLQYQWAENINNLLIDIPSKPTVLVINSDTSDTSARGQLTNAYKDGSANIIIVTQQNLINTGIVKGSNKYHLIMDELPTIEGIDIVTASSTESKELIKSSVSILDTKTPSYKLITCENKSSLRKFVDQKGDAHRNDSAVDAFKKIIDNDIDVFIKSSDWNSFYNNELEQLNFHHIVKPSRFTHFKSVTFMGANFKHSMLYNVWERVYSCEFTKSNIANVREIVEEETGRRATIHFLMDEHFSKSKRNIVTPEVSTTIFNELVNGKDHIWLANNDVKDSQYTIKNGKRLPIISHGINSWRDHTTVVHLAALNDKPFHIAFLIDYVGFSSEEIKKAKMSEIIYQGVMRCNLRVRKSDKKVDIYVMDKQTALDLKSYLPGASVKKIAQGMVNDTYKREKLSSRDTTERHRFKNEFIEHPGIFNEPDIKVSFEETISSTCVGEFDSPTFRHFRDFFKAESSNVVSGKEHNNLFSPAIFESEYTIRCGDEVVHIGGKNKQIKGLSQFKQASVLVFDIDKTTTSPEEVSARIPFKHFIYSSYSNKKDGLYSYRVVVGLKYAVDEKNYKLLYDFIYEKFKDIASADASKRTPVSFFYFPSQSHFGENVWIDMVDCRKHRLLNPIDIIPALEEMSNVEKHDEIENVYVSTDMSAIQNNLVDRKQFLINQWRGMGRGRHKGFFNLGLGLSYIGVNPVELHSILTTESKTNGRDRSRQIPSIMSSIYRYSI</sequence>
<dbReference type="GeneID" id="40088194"/>
<evidence type="ECO:0000313" key="3">
    <source>
        <dbReference type="Proteomes" id="UP000223025"/>
    </source>
</evidence>
<reference evidence="2 3" key="1">
    <citation type="submission" date="2017-06" db="EMBL/GenBank/DDBJ databases">
        <authorList>
            <person name="Kim H.J."/>
            <person name="Triplett B.A."/>
        </authorList>
    </citation>
    <scope>NUCLEOTIDE SEQUENCE [LARGE SCALE GENOMIC DNA]</scope>
</reference>
<dbReference type="SUPFAM" id="SSF52540">
    <property type="entry name" value="P-loop containing nucleoside triphosphate hydrolases"/>
    <property type="match status" value="1"/>
</dbReference>